<evidence type="ECO:0000256" key="16">
    <source>
        <dbReference type="ARBA" id="ARBA00024483"/>
    </source>
</evidence>
<evidence type="ECO:0000256" key="20">
    <source>
        <dbReference type="ARBA" id="ARBA00024636"/>
    </source>
</evidence>
<protein>
    <recommendedName>
        <fullName evidence="24">Acylglycerol kinase, mitochondrial</fullName>
        <ecNumber evidence="5">2.7.1.107</ecNumber>
        <ecNumber evidence="22">2.7.1.138</ecNumber>
        <ecNumber evidence="23">2.7.1.94</ecNumber>
    </recommendedName>
    <alternativeName>
        <fullName evidence="25">Multiple substrate lipid kinase</fullName>
    </alternativeName>
</protein>
<keyword evidence="10" id="KW-0067">ATP-binding</keyword>
<evidence type="ECO:0000256" key="5">
    <source>
        <dbReference type="ARBA" id="ARBA00012133"/>
    </source>
</evidence>
<dbReference type="InterPro" id="IPR016064">
    <property type="entry name" value="NAD/diacylglycerol_kinase_sf"/>
</dbReference>
<evidence type="ECO:0000313" key="31">
    <source>
        <dbReference type="EnsemblMetazoa" id="GAUT039229-PA"/>
    </source>
</evidence>
<evidence type="ECO:0000256" key="2">
    <source>
        <dbReference type="ARBA" id="ARBA00004569"/>
    </source>
</evidence>
<evidence type="ECO:0000256" key="12">
    <source>
        <dbReference type="ARBA" id="ARBA00023128"/>
    </source>
</evidence>
<evidence type="ECO:0000256" key="10">
    <source>
        <dbReference type="ARBA" id="ARBA00022840"/>
    </source>
</evidence>
<comment type="catalytic activity">
    <reaction evidence="18">
        <text>a 1-acyl-sn-glycerol + ATP = a 1-acyl-sn-glycero-3-phosphate + ADP + H(+)</text>
        <dbReference type="Rhea" id="RHEA:33747"/>
        <dbReference type="ChEBI" id="CHEBI:15378"/>
        <dbReference type="ChEBI" id="CHEBI:30616"/>
        <dbReference type="ChEBI" id="CHEBI:57970"/>
        <dbReference type="ChEBI" id="CHEBI:64683"/>
        <dbReference type="ChEBI" id="CHEBI:456216"/>
    </reaction>
    <physiologicalReaction direction="left-to-right" evidence="18">
        <dbReference type="Rhea" id="RHEA:33748"/>
    </physiologicalReaction>
</comment>
<evidence type="ECO:0000256" key="11">
    <source>
        <dbReference type="ARBA" id="ARBA00023098"/>
    </source>
</evidence>
<evidence type="ECO:0000256" key="22">
    <source>
        <dbReference type="ARBA" id="ARBA00026096"/>
    </source>
</evidence>
<keyword evidence="7" id="KW-0547">Nucleotide-binding</keyword>
<feature type="domain" description="DAGKc" evidence="30">
    <location>
        <begin position="53"/>
        <end position="147"/>
    </location>
</feature>
<evidence type="ECO:0000256" key="14">
    <source>
        <dbReference type="ARBA" id="ARBA00023371"/>
    </source>
</evidence>
<comment type="catalytic activity">
    <reaction evidence="17">
        <text>1-(9Z-octadecenoyl)-sn-glycerol + ATP = 1-(9Z-octadecenoyl)-sn-glycero-3-phosphate + ADP + H(+)</text>
        <dbReference type="Rhea" id="RHEA:41079"/>
        <dbReference type="ChEBI" id="CHEBI:15378"/>
        <dbReference type="ChEBI" id="CHEBI:30616"/>
        <dbReference type="ChEBI" id="CHEBI:74544"/>
        <dbReference type="ChEBI" id="CHEBI:75757"/>
        <dbReference type="ChEBI" id="CHEBI:456216"/>
    </reaction>
    <physiologicalReaction direction="left-to-right" evidence="17">
        <dbReference type="Rhea" id="RHEA:41080"/>
    </physiologicalReaction>
</comment>
<dbReference type="GO" id="GO:0005524">
    <property type="term" value="F:ATP binding"/>
    <property type="evidence" value="ECO:0007669"/>
    <property type="project" value="UniProtKB-KW"/>
</dbReference>
<dbReference type="GO" id="GO:0001729">
    <property type="term" value="F:ceramide kinase activity"/>
    <property type="evidence" value="ECO:0007669"/>
    <property type="project" value="UniProtKB-EC"/>
</dbReference>
<keyword evidence="13" id="KW-0472">Membrane</keyword>
<comment type="catalytic activity">
    <reaction evidence="14">
        <text>1,2-di-(9Z-octadecenoyl)-sn-glycerol + ATP = 1,2-di-(9Z-octadecenoyl)-sn-glycero-3-phosphate + ADP + H(+)</text>
        <dbReference type="Rhea" id="RHEA:40327"/>
        <dbReference type="ChEBI" id="CHEBI:15378"/>
        <dbReference type="ChEBI" id="CHEBI:30616"/>
        <dbReference type="ChEBI" id="CHEBI:52333"/>
        <dbReference type="ChEBI" id="CHEBI:74546"/>
        <dbReference type="ChEBI" id="CHEBI:456216"/>
    </reaction>
    <physiologicalReaction direction="left-to-right" evidence="14">
        <dbReference type="Rhea" id="RHEA:40328"/>
    </physiologicalReaction>
</comment>
<comment type="catalytic activity">
    <reaction evidence="27">
        <text>an N-acylsphing-4-enine + ATP = an N-acylsphing-4-enine 1-phosphate + ADP + H(+)</text>
        <dbReference type="Rhea" id="RHEA:17929"/>
        <dbReference type="ChEBI" id="CHEBI:15378"/>
        <dbReference type="ChEBI" id="CHEBI:30616"/>
        <dbReference type="ChEBI" id="CHEBI:52639"/>
        <dbReference type="ChEBI" id="CHEBI:57674"/>
        <dbReference type="ChEBI" id="CHEBI:456216"/>
        <dbReference type="EC" id="2.7.1.138"/>
    </reaction>
    <physiologicalReaction direction="left-to-right" evidence="27">
        <dbReference type="Rhea" id="RHEA:17930"/>
    </physiologicalReaction>
</comment>
<dbReference type="PANTHER" id="PTHR12358:SF31">
    <property type="entry name" value="ACYLGLYCEROL KINASE, MITOCHONDRIAL"/>
    <property type="match status" value="1"/>
</dbReference>
<evidence type="ECO:0000256" key="13">
    <source>
        <dbReference type="ARBA" id="ARBA00023136"/>
    </source>
</evidence>
<comment type="catalytic activity">
    <reaction evidence="16">
        <text>1-(5Z,8Z,11Z,14Z-eicosatetraenoyl)-sn-glycerol + ATP = 1-(5Z,8Z,11Z,14Z-eicosatetraenoyl)-sn-glycero-3-phosphate + ADP + H(+)</text>
        <dbReference type="Rhea" id="RHEA:43328"/>
        <dbReference type="ChEBI" id="CHEBI:15378"/>
        <dbReference type="ChEBI" id="CHEBI:30616"/>
        <dbReference type="ChEBI" id="CHEBI:34071"/>
        <dbReference type="ChEBI" id="CHEBI:74938"/>
        <dbReference type="ChEBI" id="CHEBI:456216"/>
    </reaction>
    <physiologicalReaction direction="left-to-right" evidence="16">
        <dbReference type="Rhea" id="RHEA:43329"/>
    </physiologicalReaction>
</comment>
<accession>A0A1A9VJA4</accession>
<dbReference type="EC" id="2.7.1.94" evidence="23"/>
<dbReference type="GO" id="GO:0046513">
    <property type="term" value="P:ceramide biosynthetic process"/>
    <property type="evidence" value="ECO:0007669"/>
    <property type="project" value="TreeGrafter"/>
</dbReference>
<dbReference type="Pfam" id="PF19712">
    <property type="entry name" value="AGK_C"/>
    <property type="match status" value="1"/>
</dbReference>
<keyword evidence="32" id="KW-1185">Reference proteome</keyword>
<evidence type="ECO:0000256" key="19">
    <source>
        <dbReference type="ARBA" id="ARBA00024556"/>
    </source>
</evidence>
<evidence type="ECO:0000256" key="8">
    <source>
        <dbReference type="ARBA" id="ARBA00022777"/>
    </source>
</evidence>
<dbReference type="GO" id="GO:0005758">
    <property type="term" value="C:mitochondrial intermembrane space"/>
    <property type="evidence" value="ECO:0007669"/>
    <property type="project" value="UniProtKB-SubCell"/>
</dbReference>
<comment type="cofactor">
    <cofactor evidence="1">
        <name>Mg(2+)</name>
        <dbReference type="ChEBI" id="CHEBI:18420"/>
    </cofactor>
</comment>
<dbReference type="InterPro" id="IPR017438">
    <property type="entry name" value="ATP-NAD_kinase_N"/>
</dbReference>
<dbReference type="UniPathway" id="UPA00230"/>
<evidence type="ECO:0000256" key="18">
    <source>
        <dbReference type="ARBA" id="ARBA00024512"/>
    </source>
</evidence>
<reference evidence="31" key="1">
    <citation type="submission" date="2020-05" db="UniProtKB">
        <authorList>
            <consortium name="EnsemblMetazoa"/>
        </authorList>
    </citation>
    <scope>IDENTIFICATION</scope>
    <source>
        <strain evidence="31">TTRI</strain>
    </source>
</reference>
<evidence type="ECO:0000256" key="1">
    <source>
        <dbReference type="ARBA" id="ARBA00001946"/>
    </source>
</evidence>
<keyword evidence="12" id="KW-0496">Mitochondrion</keyword>
<keyword evidence="8" id="KW-0418">Kinase</keyword>
<name>A0A1A9VJA4_GLOAU</name>
<dbReference type="GO" id="GO:0046486">
    <property type="term" value="P:glycerolipid metabolic process"/>
    <property type="evidence" value="ECO:0007669"/>
    <property type="project" value="UniProtKB-UniPathway"/>
</dbReference>
<evidence type="ECO:0000256" key="6">
    <source>
        <dbReference type="ARBA" id="ARBA00022679"/>
    </source>
</evidence>
<dbReference type="GO" id="GO:0005743">
    <property type="term" value="C:mitochondrial inner membrane"/>
    <property type="evidence" value="ECO:0007669"/>
    <property type="project" value="UniProtKB-SubCell"/>
</dbReference>
<sequence>MLKMLNWQKVRAHWKKIAFASLPIAYGLNALKSSYEISKYMRTICNEVKNSSGSSKNVLVILNPVADKKNSEKMFRKFCEPVLHLSGFTVDIKKTKHVGHAKTLVESLNSLPDVIIVAGGDGTSSEVVTGLLRRGVPPCPIVLLPLGEKSNTALRYLQHVPNSKLETVKCLISSLQPLIKDRTQFCNVVKYDIIDSDAHEVHKPIYGLQSFSWGVLRDIEAKQNKYWYFGYLRHHAAALFNAFSDKLQWNIKAKVVLTPPCPGCSNCKMPTNQKPKISFASFYATRSISEKPANFINEVCNAEKSEYVEMNQIDISCNKNSDSFFELKTDLVKSLTPGFNFLDNISSIVHRSVEPAISLKSRTIKLYPSVQASTYYIDGEEYDVRPIKISLIPNAIKLFC</sequence>
<evidence type="ECO:0000256" key="3">
    <source>
        <dbReference type="ARBA" id="ARBA00004637"/>
    </source>
</evidence>
<dbReference type="GO" id="GO:0004143">
    <property type="term" value="F:ATP-dependent diacylglycerol kinase activity"/>
    <property type="evidence" value="ECO:0007669"/>
    <property type="project" value="UniProtKB-EC"/>
</dbReference>
<dbReference type="GO" id="GO:0046512">
    <property type="term" value="P:sphingosine biosynthetic process"/>
    <property type="evidence" value="ECO:0007669"/>
    <property type="project" value="TreeGrafter"/>
</dbReference>
<evidence type="ECO:0000256" key="4">
    <source>
        <dbReference type="ARBA" id="ARBA00005175"/>
    </source>
</evidence>
<evidence type="ECO:0000256" key="21">
    <source>
        <dbReference type="ARBA" id="ARBA00025749"/>
    </source>
</evidence>
<evidence type="ECO:0000259" key="30">
    <source>
        <dbReference type="PROSITE" id="PS50146"/>
    </source>
</evidence>
<dbReference type="Pfam" id="PF00781">
    <property type="entry name" value="DAGK_cat"/>
    <property type="match status" value="1"/>
</dbReference>
<dbReference type="VEuPathDB" id="VectorBase:GAUT039229"/>
<dbReference type="STRING" id="7395.A0A1A9VJA4"/>
<dbReference type="EC" id="2.7.1.107" evidence="5"/>
<keyword evidence="6" id="KW-0808">Transferase</keyword>
<comment type="subcellular location">
    <subcellularLocation>
        <location evidence="3">Mitochondrion inner membrane</location>
        <topology evidence="3">Peripheral membrane protein</topology>
    </subcellularLocation>
    <subcellularLocation>
        <location evidence="2">Mitochondrion intermembrane space</location>
    </subcellularLocation>
</comment>
<evidence type="ECO:0000256" key="27">
    <source>
        <dbReference type="ARBA" id="ARBA00048034"/>
    </source>
</evidence>
<dbReference type="InterPro" id="IPR001206">
    <property type="entry name" value="Diacylglycerol_kinase_cat_dom"/>
</dbReference>
<evidence type="ECO:0000256" key="25">
    <source>
        <dbReference type="ARBA" id="ARBA00030553"/>
    </source>
</evidence>
<dbReference type="InterPro" id="IPR045579">
    <property type="entry name" value="AGK_C"/>
</dbReference>
<comment type="similarity">
    <text evidence="21">Belongs to the AGK family.</text>
</comment>
<comment type="catalytic activity">
    <reaction evidence="26">
        <text>a 2-acylglycerol + ATP = a 2-acyl-sn-glycerol 3-phosphate + ADP + H(+)</text>
        <dbReference type="Rhea" id="RHEA:39847"/>
        <dbReference type="ChEBI" id="CHEBI:15378"/>
        <dbReference type="ChEBI" id="CHEBI:17389"/>
        <dbReference type="ChEBI" id="CHEBI:30616"/>
        <dbReference type="ChEBI" id="CHEBI:64982"/>
        <dbReference type="ChEBI" id="CHEBI:456216"/>
    </reaction>
    <physiologicalReaction direction="left-to-right" evidence="26">
        <dbReference type="Rhea" id="RHEA:39848"/>
    </physiologicalReaction>
</comment>
<evidence type="ECO:0000256" key="15">
    <source>
        <dbReference type="ARBA" id="ARBA00023411"/>
    </source>
</evidence>
<evidence type="ECO:0000256" key="29">
    <source>
        <dbReference type="ARBA" id="ARBA00048876"/>
    </source>
</evidence>
<dbReference type="SUPFAM" id="SSF111331">
    <property type="entry name" value="NAD kinase/diacylglycerol kinase-like"/>
    <property type="match status" value="1"/>
</dbReference>
<evidence type="ECO:0000313" key="32">
    <source>
        <dbReference type="Proteomes" id="UP000078200"/>
    </source>
</evidence>
<evidence type="ECO:0000256" key="28">
    <source>
        <dbReference type="ARBA" id="ARBA00048663"/>
    </source>
</evidence>
<dbReference type="AlphaFoldDB" id="A0A1A9VJA4"/>
<comment type="catalytic activity">
    <reaction evidence="15">
        <text>a 1,2-diacyl-sn-glycerol + ATP = a 1,2-diacyl-sn-glycero-3-phosphate + ADP + H(+)</text>
        <dbReference type="Rhea" id="RHEA:10272"/>
        <dbReference type="ChEBI" id="CHEBI:15378"/>
        <dbReference type="ChEBI" id="CHEBI:17815"/>
        <dbReference type="ChEBI" id="CHEBI:30616"/>
        <dbReference type="ChEBI" id="CHEBI:58608"/>
        <dbReference type="ChEBI" id="CHEBI:456216"/>
        <dbReference type="EC" id="2.7.1.107"/>
    </reaction>
    <physiologicalReaction direction="left-to-right" evidence="15">
        <dbReference type="Rhea" id="RHEA:10273"/>
    </physiologicalReaction>
</comment>
<dbReference type="InterPro" id="IPR050187">
    <property type="entry name" value="Lipid_Phosphate_FormReg"/>
</dbReference>
<comment type="catalytic activity">
    <reaction evidence="20">
        <text>1-hexadecanoyl-sn-glycerol + ATP = 1-hexadecanoyl-sn-glycero-3-phosphate + ADP + H(+)</text>
        <dbReference type="Rhea" id="RHEA:43308"/>
        <dbReference type="ChEBI" id="CHEBI:15378"/>
        <dbReference type="ChEBI" id="CHEBI:30616"/>
        <dbReference type="ChEBI" id="CHEBI:57518"/>
        <dbReference type="ChEBI" id="CHEBI:75542"/>
        <dbReference type="ChEBI" id="CHEBI:456216"/>
    </reaction>
    <physiologicalReaction direction="left-to-right" evidence="20">
        <dbReference type="Rhea" id="RHEA:43309"/>
    </physiologicalReaction>
</comment>
<comment type="catalytic activity">
    <reaction evidence="29">
        <text>N-(hexanoyl)sphing-4-enine + ATP = N-hexanoylsphing-4-enine 1-phosphate + ADP + H(+)</text>
        <dbReference type="Rhea" id="RHEA:43312"/>
        <dbReference type="ChEBI" id="CHEBI:15378"/>
        <dbReference type="ChEBI" id="CHEBI:30616"/>
        <dbReference type="ChEBI" id="CHEBI:63867"/>
        <dbReference type="ChEBI" id="CHEBI:82959"/>
        <dbReference type="ChEBI" id="CHEBI:456216"/>
    </reaction>
    <physiologicalReaction direction="left-to-right" evidence="29">
        <dbReference type="Rhea" id="RHEA:43313"/>
    </physiologicalReaction>
</comment>
<comment type="catalytic activity">
    <reaction evidence="28">
        <text>a monoacylglycerol + ATP = a monoacyl-sn-glycero-3-phosphate + ADP + H(+)</text>
        <dbReference type="Rhea" id="RHEA:19293"/>
        <dbReference type="ChEBI" id="CHEBI:15378"/>
        <dbReference type="ChEBI" id="CHEBI:17408"/>
        <dbReference type="ChEBI" id="CHEBI:30616"/>
        <dbReference type="ChEBI" id="CHEBI:77589"/>
        <dbReference type="ChEBI" id="CHEBI:456216"/>
        <dbReference type="EC" id="2.7.1.94"/>
    </reaction>
    <physiologicalReaction direction="left-to-right" evidence="28">
        <dbReference type="Rhea" id="RHEA:19294"/>
    </physiologicalReaction>
</comment>
<keyword evidence="11" id="KW-0443">Lipid metabolism</keyword>
<evidence type="ECO:0000256" key="17">
    <source>
        <dbReference type="ARBA" id="ARBA00024505"/>
    </source>
</evidence>
<dbReference type="EC" id="2.7.1.138" evidence="22"/>
<evidence type="ECO:0000256" key="7">
    <source>
        <dbReference type="ARBA" id="ARBA00022741"/>
    </source>
</evidence>
<comment type="pathway">
    <text evidence="4">Lipid metabolism; glycerolipid metabolism.</text>
</comment>
<evidence type="ECO:0000256" key="23">
    <source>
        <dbReference type="ARBA" id="ARBA00026098"/>
    </source>
</evidence>
<proteinExistence type="inferred from homology"/>
<dbReference type="PROSITE" id="PS50146">
    <property type="entry name" value="DAGK"/>
    <property type="match status" value="1"/>
</dbReference>
<evidence type="ECO:0000256" key="9">
    <source>
        <dbReference type="ARBA" id="ARBA00022792"/>
    </source>
</evidence>
<comment type="catalytic activity">
    <reaction evidence="19">
        <text>2-(5Z,8Z,11Z,14Z-eicosatetraenoyl)-glycerol + ATP = 2-(5Z,8Z,11Z,14Z-eicosatetraenoyl)-sn-glycero-3-phosphate + ADP + H(+)</text>
        <dbReference type="Rhea" id="RHEA:43316"/>
        <dbReference type="ChEBI" id="CHEBI:15378"/>
        <dbReference type="ChEBI" id="CHEBI:30616"/>
        <dbReference type="ChEBI" id="CHEBI:52392"/>
        <dbReference type="ChEBI" id="CHEBI:78209"/>
        <dbReference type="ChEBI" id="CHEBI:456216"/>
    </reaction>
    <physiologicalReaction direction="left-to-right" evidence="19">
        <dbReference type="Rhea" id="RHEA:43317"/>
    </physiologicalReaction>
</comment>
<keyword evidence="9" id="KW-0999">Mitochondrion inner membrane</keyword>
<evidence type="ECO:0000256" key="24">
    <source>
        <dbReference type="ARBA" id="ARBA00026142"/>
    </source>
</evidence>
<dbReference type="EnsemblMetazoa" id="GAUT039229-RA">
    <property type="protein sequence ID" value="GAUT039229-PA"/>
    <property type="gene ID" value="GAUT039229"/>
</dbReference>
<dbReference type="Gene3D" id="3.40.50.10330">
    <property type="entry name" value="Probable inorganic polyphosphate/atp-NAD kinase, domain 1"/>
    <property type="match status" value="1"/>
</dbReference>
<dbReference type="PANTHER" id="PTHR12358">
    <property type="entry name" value="SPHINGOSINE KINASE"/>
    <property type="match status" value="1"/>
</dbReference>
<evidence type="ECO:0000256" key="26">
    <source>
        <dbReference type="ARBA" id="ARBA00044480"/>
    </source>
</evidence>
<organism evidence="31 32">
    <name type="scientific">Glossina austeni</name>
    <name type="common">Savannah tsetse fly</name>
    <dbReference type="NCBI Taxonomy" id="7395"/>
    <lineage>
        <taxon>Eukaryota</taxon>
        <taxon>Metazoa</taxon>
        <taxon>Ecdysozoa</taxon>
        <taxon>Arthropoda</taxon>
        <taxon>Hexapoda</taxon>
        <taxon>Insecta</taxon>
        <taxon>Pterygota</taxon>
        <taxon>Neoptera</taxon>
        <taxon>Endopterygota</taxon>
        <taxon>Diptera</taxon>
        <taxon>Brachycera</taxon>
        <taxon>Muscomorpha</taxon>
        <taxon>Hippoboscoidea</taxon>
        <taxon>Glossinidae</taxon>
        <taxon>Glossina</taxon>
    </lineage>
</organism>
<dbReference type="GO" id="GO:0047620">
    <property type="term" value="F:acylglycerol kinase activity"/>
    <property type="evidence" value="ECO:0007669"/>
    <property type="project" value="UniProtKB-EC"/>
</dbReference>
<dbReference type="Proteomes" id="UP000078200">
    <property type="component" value="Unassembled WGS sequence"/>
</dbReference>